<evidence type="ECO:0008006" key="3">
    <source>
        <dbReference type="Google" id="ProtNLM"/>
    </source>
</evidence>
<evidence type="ECO:0000313" key="1">
    <source>
        <dbReference type="EMBL" id="SFM18303.1"/>
    </source>
</evidence>
<dbReference type="Pfam" id="PF11162">
    <property type="entry name" value="DUF2946"/>
    <property type="match status" value="1"/>
</dbReference>
<dbReference type="AlphaFoldDB" id="A0A1I4NT40"/>
<dbReference type="Proteomes" id="UP000199470">
    <property type="component" value="Unassembled WGS sequence"/>
</dbReference>
<name>A0A1I4NT40_9BURK</name>
<dbReference type="OrthoDB" id="8536886at2"/>
<accession>A0A1I4NT40</accession>
<evidence type="ECO:0000313" key="2">
    <source>
        <dbReference type="Proteomes" id="UP000199470"/>
    </source>
</evidence>
<proteinExistence type="predicted"/>
<sequence length="135" mass="13902">MKIDRVTRLFAAWIACFAILAAMLVPAMTHLLPTAAASTTAMADICSSGGAMLAAAVDKGAAPAAPADKRMHGEHCQYCYAQADATALPPGVPLTLAPVGALTLQATLFYQSPGPLFIWAPAQSRAPPTPQLITA</sequence>
<dbReference type="RefSeq" id="WP_093388588.1">
    <property type="nucleotide sequence ID" value="NZ_FOTW01000014.1"/>
</dbReference>
<keyword evidence="2" id="KW-1185">Reference proteome</keyword>
<protein>
    <recommendedName>
        <fullName evidence="3">DUF2946 domain-containing protein</fullName>
    </recommendedName>
</protein>
<dbReference type="STRING" id="758825.SAMN02982985_03089"/>
<dbReference type="EMBL" id="FOTW01000014">
    <property type="protein sequence ID" value="SFM18303.1"/>
    <property type="molecule type" value="Genomic_DNA"/>
</dbReference>
<organism evidence="1 2">
    <name type="scientific">Rugamonas rubra</name>
    <dbReference type="NCBI Taxonomy" id="758825"/>
    <lineage>
        <taxon>Bacteria</taxon>
        <taxon>Pseudomonadati</taxon>
        <taxon>Pseudomonadota</taxon>
        <taxon>Betaproteobacteria</taxon>
        <taxon>Burkholderiales</taxon>
        <taxon>Oxalobacteraceae</taxon>
        <taxon>Telluria group</taxon>
        <taxon>Rugamonas</taxon>
    </lineage>
</organism>
<gene>
    <name evidence="1" type="ORF">SAMN02982985_03089</name>
</gene>
<dbReference type="InterPro" id="IPR021333">
    <property type="entry name" value="DUF2946"/>
</dbReference>
<reference evidence="1 2" key="1">
    <citation type="submission" date="2016-10" db="EMBL/GenBank/DDBJ databases">
        <authorList>
            <person name="de Groot N.N."/>
        </authorList>
    </citation>
    <scope>NUCLEOTIDE SEQUENCE [LARGE SCALE GENOMIC DNA]</scope>
    <source>
        <strain evidence="1 2">ATCC 43154</strain>
    </source>
</reference>